<evidence type="ECO:0000313" key="4">
    <source>
        <dbReference type="Proteomes" id="UP001224775"/>
    </source>
</evidence>
<gene>
    <name evidence="3" type="ORF">QTG54_012613</name>
</gene>
<organism evidence="3 4">
    <name type="scientific">Skeletonema marinoi</name>
    <dbReference type="NCBI Taxonomy" id="267567"/>
    <lineage>
        <taxon>Eukaryota</taxon>
        <taxon>Sar</taxon>
        <taxon>Stramenopiles</taxon>
        <taxon>Ochrophyta</taxon>
        <taxon>Bacillariophyta</taxon>
        <taxon>Coscinodiscophyceae</taxon>
        <taxon>Thalassiosirophycidae</taxon>
        <taxon>Thalassiosirales</taxon>
        <taxon>Skeletonemataceae</taxon>
        <taxon>Skeletonema</taxon>
        <taxon>Skeletonema marinoi-dohrnii complex</taxon>
    </lineage>
</organism>
<dbReference type="AlphaFoldDB" id="A0AAD8Y0B1"/>
<feature type="transmembrane region" description="Helical" evidence="2">
    <location>
        <begin position="411"/>
        <end position="432"/>
    </location>
</feature>
<feature type="compositionally biased region" description="Polar residues" evidence="1">
    <location>
        <begin position="531"/>
        <end position="545"/>
    </location>
</feature>
<dbReference type="EMBL" id="JATAAI010000028">
    <property type="protein sequence ID" value="KAK1736591.1"/>
    <property type="molecule type" value="Genomic_DNA"/>
</dbReference>
<feature type="region of interest" description="Disordered" evidence="1">
    <location>
        <begin position="492"/>
        <end position="545"/>
    </location>
</feature>
<keyword evidence="2" id="KW-1133">Transmembrane helix</keyword>
<proteinExistence type="predicted"/>
<keyword evidence="2" id="KW-0472">Membrane</keyword>
<evidence type="ECO:0000313" key="3">
    <source>
        <dbReference type="EMBL" id="KAK1736591.1"/>
    </source>
</evidence>
<keyword evidence="4" id="KW-1185">Reference proteome</keyword>
<feature type="compositionally biased region" description="Polar residues" evidence="1">
    <location>
        <begin position="492"/>
        <end position="521"/>
    </location>
</feature>
<accession>A0AAD8Y0B1</accession>
<evidence type="ECO:0000256" key="2">
    <source>
        <dbReference type="SAM" id="Phobius"/>
    </source>
</evidence>
<dbReference type="Proteomes" id="UP001224775">
    <property type="component" value="Unassembled WGS sequence"/>
</dbReference>
<name>A0AAD8Y0B1_9STRA</name>
<reference evidence="3" key="1">
    <citation type="submission" date="2023-06" db="EMBL/GenBank/DDBJ databases">
        <title>Survivors Of The Sea: Transcriptome response of Skeletonema marinoi to long-term dormancy.</title>
        <authorList>
            <person name="Pinder M.I.M."/>
            <person name="Kourtchenko O."/>
            <person name="Robertson E.K."/>
            <person name="Larsson T."/>
            <person name="Maumus F."/>
            <person name="Osuna-Cruz C.M."/>
            <person name="Vancaester E."/>
            <person name="Stenow R."/>
            <person name="Vandepoele K."/>
            <person name="Ploug H."/>
            <person name="Bruchert V."/>
            <person name="Godhe A."/>
            <person name="Topel M."/>
        </authorList>
    </citation>
    <scope>NUCLEOTIDE SEQUENCE</scope>
    <source>
        <strain evidence="3">R05AC</strain>
    </source>
</reference>
<comment type="caution">
    <text evidence="3">The sequence shown here is derived from an EMBL/GenBank/DDBJ whole genome shotgun (WGS) entry which is preliminary data.</text>
</comment>
<evidence type="ECO:0000256" key="1">
    <source>
        <dbReference type="SAM" id="MobiDB-lite"/>
    </source>
</evidence>
<sequence>MTSAIIPKKAFKPMPMKEGETWAFYACTSSADLRYSIGSSIGKTCASNSELRVYEGAGGADFPQFGQEVKGIDYTFYAPRVPSLNLRYDYVAECPSEPPSSFDFTPSPTPLPTLTTAVTYTFYAEHSADKSMADVTYDMEYGVRGVLDSFMKDTSNPLYVHVVKDRLVVTAVVAKIVSAMDVGYLCIPEAPKTCTAVSILVEVVHLDTVSSDEILYDLLNQSDDVQKELTVEGYEVEYVGSRAVETDSEVTLSGVPDREMGGSEQEYFAQVAKDFLNNQVVSDNDSLQILAVTVNGQEITADSAVGVRRRLQRANRINVSVKGQYKPPPKIDFGEVVEESINRDRELLKKELTSRPPPASVEGDLSEVPEFADYFADADVVGARELKKPEPARVFATMNNDQESDDGLKNILNYAAFGIAGLIFLLTGVFFLRPRRFKAMFRSKSGDYHMDTQAVDVEEDQMAALKAQSRRDMGYHDDEDYIYTSHASMNSGYDQGRSSINQGRSSINQGRSSIRNPSMTPSRGPAYSDQVHMSQTSRGQYSANY</sequence>
<protein>
    <submittedName>
        <fullName evidence="3">Uncharacterized protein</fullName>
    </submittedName>
</protein>
<keyword evidence="2" id="KW-0812">Transmembrane</keyword>